<dbReference type="RefSeq" id="WP_128535667.1">
    <property type="nucleotide sequence ID" value="NZ_SBIW01000011.1"/>
</dbReference>
<sequence length="484" mass="54962">MQAEEFNHWDFYPINLTPEQVNNPLSVITTFFDHDSLPGHLETLQNWCFTILKPDFYRDEKGSPSGLLYFHKLTISLVEAAYLIKDMPDKPNVMVAAIDLSFEQREWSYYPVSLSKEQQQNPYLLLDDFFSQYTLPQYRAMLYDWLEHGLSSKPAREFIEPLDLLTVNENLEKLFGAAWFIFQRLSAKPSLKCDAPMGRVPFSLSANLSQVEREIYAVKLYQLNRNMPDGQAVLISKLISIIIHKVSSVQAVIHLGAAPNNKIYLLVITDNEEQQLAQSLAGMIEDSCRETANVVALVHHASALFTGLKRSNVFFNTALSCPAVYLSGELLLPAALPLSAVQHNTTSSQWQHWHWLGLDFYNGAKYHLQQGADNAALFCLHQCAECILVALVRSVLNYDINNHNLSRLLAITEMFTADLVIVFKMHEPGNLMLFNELKHAYVNVRYKDGYEAGRSNVSALLDTVKQLLTVAERVYEQHVLTSSL</sequence>
<accession>A0A444MJC5</accession>
<gene>
    <name evidence="2" type="ORF">EPL05_19445</name>
</gene>
<organism evidence="2 3">
    <name type="scientific">Mucilaginibacter gilvus</name>
    <dbReference type="NCBI Taxonomy" id="2305909"/>
    <lineage>
        <taxon>Bacteria</taxon>
        <taxon>Pseudomonadati</taxon>
        <taxon>Bacteroidota</taxon>
        <taxon>Sphingobacteriia</taxon>
        <taxon>Sphingobacteriales</taxon>
        <taxon>Sphingobacteriaceae</taxon>
        <taxon>Mucilaginibacter</taxon>
    </lineage>
</organism>
<comment type="caution">
    <text evidence="2">The sequence shown here is derived from an EMBL/GenBank/DDBJ whole genome shotgun (WGS) entry which is preliminary data.</text>
</comment>
<dbReference type="EMBL" id="SBIW01000011">
    <property type="protein sequence ID" value="RWY48320.1"/>
    <property type="molecule type" value="Genomic_DNA"/>
</dbReference>
<dbReference type="Gene3D" id="1.20.120.330">
    <property type="entry name" value="Nucleotidyltransferases domain 2"/>
    <property type="match status" value="1"/>
</dbReference>
<keyword evidence="3" id="KW-1185">Reference proteome</keyword>
<name>A0A444MJC5_9SPHI</name>
<evidence type="ECO:0000313" key="3">
    <source>
        <dbReference type="Proteomes" id="UP000286701"/>
    </source>
</evidence>
<dbReference type="PROSITE" id="PS50910">
    <property type="entry name" value="HEPN"/>
    <property type="match status" value="1"/>
</dbReference>
<protein>
    <submittedName>
        <fullName evidence="2">HEPN domain-containing protein</fullName>
    </submittedName>
</protein>
<dbReference type="Proteomes" id="UP000286701">
    <property type="component" value="Unassembled WGS sequence"/>
</dbReference>
<dbReference type="InterPro" id="IPR007842">
    <property type="entry name" value="HEPN_dom"/>
</dbReference>
<dbReference type="AlphaFoldDB" id="A0A444MJC5"/>
<dbReference type="Pfam" id="PF05168">
    <property type="entry name" value="HEPN"/>
    <property type="match status" value="1"/>
</dbReference>
<evidence type="ECO:0000313" key="2">
    <source>
        <dbReference type="EMBL" id="RWY48320.1"/>
    </source>
</evidence>
<feature type="domain" description="HEPN" evidence="1">
    <location>
        <begin position="354"/>
        <end position="474"/>
    </location>
</feature>
<dbReference type="SMART" id="SM00748">
    <property type="entry name" value="HEPN"/>
    <property type="match status" value="1"/>
</dbReference>
<reference evidence="2 3" key="1">
    <citation type="submission" date="2019-01" db="EMBL/GenBank/DDBJ databases">
        <title>Mucilaginibacter antarcticum sp. nov., isolated from antarctic soil.</title>
        <authorList>
            <person name="Yan Y.-Q."/>
            <person name="Du Z.-J."/>
        </authorList>
    </citation>
    <scope>NUCLEOTIDE SEQUENCE [LARGE SCALE GENOMIC DNA]</scope>
    <source>
        <strain evidence="2 3">F01003</strain>
    </source>
</reference>
<proteinExistence type="predicted"/>
<dbReference type="SUPFAM" id="SSF81593">
    <property type="entry name" value="Nucleotidyltransferase substrate binding subunit/domain"/>
    <property type="match status" value="1"/>
</dbReference>
<dbReference type="OrthoDB" id="781694at2"/>
<evidence type="ECO:0000259" key="1">
    <source>
        <dbReference type="PROSITE" id="PS50910"/>
    </source>
</evidence>